<keyword evidence="3" id="KW-1185">Reference proteome</keyword>
<dbReference type="Proteomes" id="UP000321353">
    <property type="component" value="Chromosome"/>
</dbReference>
<evidence type="ECO:0000313" key="2">
    <source>
        <dbReference type="EMBL" id="QEF97859.1"/>
    </source>
</evidence>
<feature type="region of interest" description="Disordered" evidence="1">
    <location>
        <begin position="1"/>
        <end position="21"/>
    </location>
</feature>
<sequence>MAKKKSKTQRSAKSESDHEYSFTRARAVAKKFDLSRTEKIEARKNLTSDEAARSTFAQIRDFHREVKSTGGVREIRGDNEQATTQILRASQLLALDNQFVVATVNELVSQEFERGISRPTKFSGQLFHAIMCKLTFPDGKSGTLSLLERAGKLEIKRGLKLENEKWDHDGPYPQELLEKIECKPLVWLLTQYVNCSQEKLATLLSGTNMDQRAMESHLLGRRVSKNYIYWPFMDVSNQYDLMSYLVSGVAALVRLLNYSGLIIAFDRIGEWRSARCDTREYEQGVGAFVWAAIAPESTRTCDRGEDGRINSALCQCGDLLKHTGTSKSKNAYPFTISSPVNLGVLYVAPQSAPRLATTLQGIGAHEVIEVGD</sequence>
<organism evidence="2 3">
    <name type="scientific">Stieleria maiorica</name>
    <dbReference type="NCBI Taxonomy" id="2795974"/>
    <lineage>
        <taxon>Bacteria</taxon>
        <taxon>Pseudomonadati</taxon>
        <taxon>Planctomycetota</taxon>
        <taxon>Planctomycetia</taxon>
        <taxon>Pirellulales</taxon>
        <taxon>Pirellulaceae</taxon>
        <taxon>Stieleria</taxon>
    </lineage>
</organism>
<dbReference type="EMBL" id="CP036264">
    <property type="protein sequence ID" value="QEF97859.1"/>
    <property type="molecule type" value="Genomic_DNA"/>
</dbReference>
<gene>
    <name evidence="2" type="ORF">Mal15_19050</name>
</gene>
<feature type="compositionally biased region" description="Basic and acidic residues" evidence="1">
    <location>
        <begin position="12"/>
        <end position="21"/>
    </location>
</feature>
<dbReference type="RefSeq" id="WP_147867468.1">
    <property type="nucleotide sequence ID" value="NZ_CP036264.1"/>
</dbReference>
<reference evidence="2 3" key="1">
    <citation type="submission" date="2019-02" db="EMBL/GenBank/DDBJ databases">
        <title>Planctomycetal bacteria perform biofilm scaping via a novel small molecule.</title>
        <authorList>
            <person name="Jeske O."/>
            <person name="Boedeker C."/>
            <person name="Wiegand S."/>
            <person name="Breitling P."/>
            <person name="Kallscheuer N."/>
            <person name="Jogler M."/>
            <person name="Rohde M."/>
            <person name="Petersen J."/>
            <person name="Medema M.H."/>
            <person name="Surup F."/>
            <person name="Jogler C."/>
        </authorList>
    </citation>
    <scope>NUCLEOTIDE SEQUENCE [LARGE SCALE GENOMIC DNA]</scope>
    <source>
        <strain evidence="2 3">Mal15</strain>
    </source>
</reference>
<accession>A0A5B9MBF0</accession>
<dbReference type="AlphaFoldDB" id="A0A5B9MBF0"/>
<evidence type="ECO:0000313" key="3">
    <source>
        <dbReference type="Proteomes" id="UP000321353"/>
    </source>
</evidence>
<proteinExistence type="predicted"/>
<feature type="compositionally biased region" description="Basic residues" evidence="1">
    <location>
        <begin position="1"/>
        <end position="10"/>
    </location>
</feature>
<protein>
    <submittedName>
        <fullName evidence="2">Uncharacterized protein</fullName>
    </submittedName>
</protein>
<dbReference type="KEGG" id="smam:Mal15_19050"/>
<evidence type="ECO:0000256" key="1">
    <source>
        <dbReference type="SAM" id="MobiDB-lite"/>
    </source>
</evidence>
<name>A0A5B9MBF0_9BACT</name>